<name>A0A1B1S6D8_9BACT</name>
<dbReference type="Gene3D" id="1.10.287.1490">
    <property type="match status" value="1"/>
</dbReference>
<dbReference type="AlphaFoldDB" id="A0A1B1S6D8"/>
<dbReference type="EMBL" id="CP015402">
    <property type="protein sequence ID" value="ANU62373.1"/>
    <property type="molecule type" value="Genomic_DNA"/>
</dbReference>
<evidence type="ECO:0000256" key="1">
    <source>
        <dbReference type="SAM" id="Coils"/>
    </source>
</evidence>
<proteinExistence type="predicted"/>
<feature type="coiled-coil region" evidence="1">
    <location>
        <begin position="43"/>
        <end position="98"/>
    </location>
</feature>
<organism evidence="3 4">
    <name type="scientific">Muribaculum intestinale</name>
    <dbReference type="NCBI Taxonomy" id="1796646"/>
    <lineage>
        <taxon>Bacteria</taxon>
        <taxon>Pseudomonadati</taxon>
        <taxon>Bacteroidota</taxon>
        <taxon>Bacteroidia</taxon>
        <taxon>Bacteroidales</taxon>
        <taxon>Muribaculaceae</taxon>
        <taxon>Muribaculum</taxon>
    </lineage>
</organism>
<dbReference type="GeneID" id="65535313"/>
<protein>
    <recommendedName>
        <fullName evidence="2">C4-type zinc ribbon domain-containing protein</fullName>
    </recommendedName>
</protein>
<dbReference type="OrthoDB" id="9795058at2"/>
<evidence type="ECO:0000313" key="3">
    <source>
        <dbReference type="EMBL" id="ANU62373.1"/>
    </source>
</evidence>
<dbReference type="RefSeq" id="WP_068959772.1">
    <property type="nucleotide sequence ID" value="NZ_CAJTAP010000016.1"/>
</dbReference>
<sequence length="259" mass="30131">MATEKKSEGLSVEQRMKALYELQTILSEIDRIKQIRGELPLEVKDLEDNIEGLKTRIENYRRDVEDFRRKTSIEKEKINESQAKIARYKEQLDNVRNNREFDLLSKEVEFQTLEIELSEKHLNEFARAIDSRNADIAATEEKLSDSQHILQEKKAELDEIVSETRQDEERLRVRAKEIEPTIDERTLKAFKRIRDNARNGLGIVYIQRNACGGCFNRIPPQKQMEIKMHKKVIVCEYCGRIMIDPELAGIAEAEVAAGK</sequence>
<reference evidence="4" key="1">
    <citation type="submission" date="2016-04" db="EMBL/GenBank/DDBJ databases">
        <title>Complete Genome Sequences of Twelve Strains of a Stable Defined Moderately Diverse Mouse Microbiota 2 (sDMDMm2).</title>
        <authorList>
            <person name="Uchimura Y."/>
            <person name="Wyss M."/>
            <person name="Brugiroux S."/>
            <person name="Limenitakis J.P."/>
            <person name="Stecher B."/>
            <person name="McCoy K.D."/>
            <person name="Macpherson A.J."/>
        </authorList>
    </citation>
    <scope>NUCLEOTIDE SEQUENCE [LARGE SCALE GENOMIC DNA]</scope>
    <source>
        <strain evidence="4">YL27</strain>
    </source>
</reference>
<dbReference type="InterPro" id="IPR003743">
    <property type="entry name" value="Zf-RING_7"/>
</dbReference>
<keyword evidence="4" id="KW-1185">Reference proteome</keyword>
<dbReference type="PANTHER" id="PTHR39082">
    <property type="entry name" value="PHOSPHOLIPASE C-BETA-2-RELATED"/>
    <property type="match status" value="1"/>
</dbReference>
<dbReference type="InterPro" id="IPR052376">
    <property type="entry name" value="Oxidative_Scav/Glycosyltrans"/>
</dbReference>
<dbReference type="PANTHER" id="PTHR39082:SF1">
    <property type="entry name" value="SCAVENGER RECEPTOR CLASS A MEMBER 3"/>
    <property type="match status" value="1"/>
</dbReference>
<evidence type="ECO:0000313" key="4">
    <source>
        <dbReference type="Proteomes" id="UP000186351"/>
    </source>
</evidence>
<dbReference type="STRING" id="1796646.A4V02_00485"/>
<accession>A0A1Z2XFD6</accession>
<keyword evidence="1" id="KW-0175">Coiled coil</keyword>
<dbReference type="KEGG" id="pary:A4V02_00485"/>
<accession>A0A1B1S6D8</accession>
<dbReference type="Pfam" id="PF02591">
    <property type="entry name" value="Zn_ribbon_9"/>
    <property type="match status" value="1"/>
</dbReference>
<dbReference type="Proteomes" id="UP000186351">
    <property type="component" value="Chromosome"/>
</dbReference>
<gene>
    <name evidence="3" type="ORF">A4V02_00485</name>
</gene>
<feature type="coiled-coil region" evidence="1">
    <location>
        <begin position="136"/>
        <end position="170"/>
    </location>
</feature>
<feature type="domain" description="C4-type zinc ribbon" evidence="2">
    <location>
        <begin position="210"/>
        <end position="242"/>
    </location>
</feature>
<evidence type="ECO:0000259" key="2">
    <source>
        <dbReference type="Pfam" id="PF02591"/>
    </source>
</evidence>